<evidence type="ECO:0008006" key="3">
    <source>
        <dbReference type="Google" id="ProtNLM"/>
    </source>
</evidence>
<proteinExistence type="predicted"/>
<organism evidence="1 2">
    <name type="scientific">Deinococcus aquiradiocola</name>
    <dbReference type="NCBI Taxonomy" id="393059"/>
    <lineage>
        <taxon>Bacteria</taxon>
        <taxon>Thermotogati</taxon>
        <taxon>Deinococcota</taxon>
        <taxon>Deinococci</taxon>
        <taxon>Deinococcales</taxon>
        <taxon>Deinococcaceae</taxon>
        <taxon>Deinococcus</taxon>
    </lineage>
</organism>
<reference evidence="1" key="1">
    <citation type="journal article" date="2014" name="Int. J. Syst. Evol. Microbiol.">
        <title>Complete genome sequence of Corynebacterium casei LMG S-19264T (=DSM 44701T), isolated from a smear-ripened cheese.</title>
        <authorList>
            <consortium name="US DOE Joint Genome Institute (JGI-PGF)"/>
            <person name="Walter F."/>
            <person name="Albersmeier A."/>
            <person name="Kalinowski J."/>
            <person name="Ruckert C."/>
        </authorList>
    </citation>
    <scope>NUCLEOTIDE SEQUENCE</scope>
    <source>
        <strain evidence="1">JCM 14371</strain>
    </source>
</reference>
<evidence type="ECO:0000313" key="2">
    <source>
        <dbReference type="Proteomes" id="UP000635726"/>
    </source>
</evidence>
<reference evidence="1" key="2">
    <citation type="submission" date="2020-09" db="EMBL/GenBank/DDBJ databases">
        <authorList>
            <person name="Sun Q."/>
            <person name="Ohkuma M."/>
        </authorList>
    </citation>
    <scope>NUCLEOTIDE SEQUENCE</scope>
    <source>
        <strain evidence="1">JCM 14371</strain>
    </source>
</reference>
<dbReference type="AlphaFoldDB" id="A0A917P9Y3"/>
<comment type="caution">
    <text evidence="1">The sequence shown here is derived from an EMBL/GenBank/DDBJ whole genome shotgun (WGS) entry which is preliminary data.</text>
</comment>
<gene>
    <name evidence="1" type="ORF">GCM10008939_10580</name>
</gene>
<dbReference type="Proteomes" id="UP000635726">
    <property type="component" value="Unassembled WGS sequence"/>
</dbReference>
<sequence>MEAIQEEPMQIHEPTVNDAHLGRQLTALTVGMDHLERRLSRGHGVLDSEGLVPIYLGDDLVPPLNLDDWDAVHSELDDLERQTARYPAGVRRTFLQDMLRSLRTATRLFEGEELSFREKLEGLVGVPAQPVSADALHDMHAQLAVLLERAGLRHGPLADQVVRWEQERALDAGQLEPTFLALMTEAQRRTDARIYPTGDYTMRLNALRGVPFTARCNFTAGQMDLNIDLNFTRAALKHLVCHEVFPGHSTQLLYTRDKAASGECSADVLLCTTNAVTGCVQEGIGDQGVDLLDWTEDEDDAVHVLLRRIRSASATSAAWYQMGEGWSEDRVHTYLERTSFGQKPWIEGRIRFASYSFRGPFIASYWFGNEAVREVRERVTAEQWPEFISFLYGQMHSPRSIGQFGS</sequence>
<dbReference type="EMBL" id="BMOE01000002">
    <property type="protein sequence ID" value="GGJ68107.1"/>
    <property type="molecule type" value="Genomic_DNA"/>
</dbReference>
<keyword evidence="2" id="KW-1185">Reference proteome</keyword>
<accession>A0A917P9Y3</accession>
<protein>
    <recommendedName>
        <fullName evidence="3">DUF885 domain-containing protein</fullName>
    </recommendedName>
</protein>
<evidence type="ECO:0000313" key="1">
    <source>
        <dbReference type="EMBL" id="GGJ68107.1"/>
    </source>
</evidence>
<name>A0A917P9Y3_9DEIO</name>